<comment type="caution">
    <text evidence="2">The sequence shown here is derived from an EMBL/GenBank/DDBJ whole genome shotgun (WGS) entry which is preliminary data.</text>
</comment>
<accession>A0A0P5URT0</accession>
<evidence type="ECO:0000313" key="2">
    <source>
        <dbReference type="EMBL" id="KZS09355.1"/>
    </source>
</evidence>
<evidence type="ECO:0000256" key="1">
    <source>
        <dbReference type="ARBA" id="ARBA00008839"/>
    </source>
</evidence>
<keyword evidence="3" id="KW-1185">Reference proteome</keyword>
<proteinExistence type="inferred from homology"/>
<dbReference type="GO" id="GO:0098978">
    <property type="term" value="C:glutamatergic synapse"/>
    <property type="evidence" value="ECO:0007669"/>
    <property type="project" value="TreeGrafter"/>
</dbReference>
<dbReference type="PANTHER" id="PTHR12353">
    <property type="entry name" value="DISKS LARGE-ASSOCIATED PROTEIN DAP SAP90/PSD-95-ASSOCIATED PROTEIN"/>
    <property type="match status" value="1"/>
</dbReference>
<dbReference type="Pfam" id="PF03359">
    <property type="entry name" value="GKAP"/>
    <property type="match status" value="1"/>
</dbReference>
<dbReference type="EMBL" id="LRGB01002076">
    <property type="protein sequence ID" value="KZS09355.1"/>
    <property type="molecule type" value="Genomic_DNA"/>
</dbReference>
<reference evidence="2 3" key="1">
    <citation type="submission" date="2016-03" db="EMBL/GenBank/DDBJ databases">
        <title>EvidentialGene: Evidence-directed Construction of Genes on Genomes.</title>
        <authorList>
            <person name="Gilbert D.G."/>
            <person name="Choi J.-H."/>
            <person name="Mockaitis K."/>
            <person name="Colbourne J."/>
            <person name="Pfrender M."/>
        </authorList>
    </citation>
    <scope>NUCLEOTIDE SEQUENCE [LARGE SCALE GENOMIC DNA]</scope>
    <source>
        <strain evidence="2 3">Xinb3</strain>
        <tissue evidence="2">Complete organism</tissue>
    </source>
</reference>
<protein>
    <submittedName>
        <fullName evidence="2">Uncharacterized protein</fullName>
    </submittedName>
</protein>
<evidence type="ECO:0000313" key="3">
    <source>
        <dbReference type="Proteomes" id="UP000076858"/>
    </source>
</evidence>
<dbReference type="GO" id="GO:0060090">
    <property type="term" value="F:molecular adaptor activity"/>
    <property type="evidence" value="ECO:0007669"/>
    <property type="project" value="TreeGrafter"/>
</dbReference>
<dbReference type="GO" id="GO:0023052">
    <property type="term" value="P:signaling"/>
    <property type="evidence" value="ECO:0007669"/>
    <property type="project" value="InterPro"/>
</dbReference>
<gene>
    <name evidence="2" type="ORF">APZ42_026450</name>
</gene>
<organism evidence="2 3">
    <name type="scientific">Daphnia magna</name>
    <dbReference type="NCBI Taxonomy" id="35525"/>
    <lineage>
        <taxon>Eukaryota</taxon>
        <taxon>Metazoa</taxon>
        <taxon>Ecdysozoa</taxon>
        <taxon>Arthropoda</taxon>
        <taxon>Crustacea</taxon>
        <taxon>Branchiopoda</taxon>
        <taxon>Diplostraca</taxon>
        <taxon>Cladocera</taxon>
        <taxon>Anomopoda</taxon>
        <taxon>Daphniidae</taxon>
        <taxon>Daphnia</taxon>
    </lineage>
</organism>
<dbReference type="AlphaFoldDB" id="A0A0P5URT0"/>
<comment type="similarity">
    <text evidence="1">Belongs to the SAPAP family.</text>
</comment>
<dbReference type="STRING" id="35525.A0A0P5URT0"/>
<dbReference type="GO" id="GO:0099572">
    <property type="term" value="C:postsynaptic specialization"/>
    <property type="evidence" value="ECO:0007669"/>
    <property type="project" value="TreeGrafter"/>
</dbReference>
<dbReference type="OrthoDB" id="10023951at2759"/>
<dbReference type="InterPro" id="IPR005026">
    <property type="entry name" value="SAPAP"/>
</dbReference>
<sequence length="503" mass="56589">MNGTMTKENSFVKNRAKLFSCKSEEEPQNEMKSNKKTPSYVSLSCAVSGYSGLNRYDSRIRSRDNSRDGNRLPLCLTKSRDSSPTRSSRHDFKTRKSSGGLLLTDITAMAATPIEYQQQQQQNQQWNGRSKSVDRGYLRQNFLNGYLQYKPPTVPSPSITTAAANNEERGRVRIRSSTVPHQGTQPDSKSVIQQRIERLYGPAALAGGFFLVKSPLKTPKEPLKSIPLHNNNNTQETTDGCATPPVFRHLNAEFRQQLKLKDKRSPESTKTVVATVELTTIASNNDSQVTRESAETNGETTPIDDGHKFLKILDDEKTRIQIVIAKNELYLLESHVESSEELTGKVRAAVGKAKLLLCQKFEQFAGLCRKNLTQSPDEPFPTTGQDLAGFWDMVTIQVEHINSLFAEIKQLRDNNWVIPEQPTVTSITKPSKSKNKNITNSSGPARSAKAQEAAKLREEARRKMMEERRKLAKAKKNDEWVIDEKSETIDFSHSQPMNEEMVV</sequence>
<dbReference type="PANTHER" id="PTHR12353:SF31">
    <property type="entry name" value="LD44824P"/>
    <property type="match status" value="1"/>
</dbReference>
<dbReference type="Proteomes" id="UP000076858">
    <property type="component" value="Unassembled WGS sequence"/>
</dbReference>
<name>A0A0P5URT0_9CRUS</name>